<feature type="transmembrane region" description="Helical" evidence="1">
    <location>
        <begin position="67"/>
        <end position="86"/>
    </location>
</feature>
<sequence>MNSLLSSYDFTASNLSINKIKDEIESTNKRVQSYSQHKGSIMLCYCVVLLTFIGFEDSKDGISNYLPLIYCSLAVAILVVVPNFLLRSWRWVVFWLIVFAFLYYYITITSCQFLLNNPIVSLLYEHIRFSLVILISFPILHQLYLDWLYSRIYKAYLKDKIHDEYNKYKRSLDGIQNHQETLVHKHYKEACFKSCFSNRDDESDETLTLFNDVLRNRLLSVASPWQLTLLYSLFVHWIKVLRDKVILRFFHEEVDEEIQPKGEYDLSRFLIKDYSESYRDYLIEAKKPGGPKNIKAYCRAKGLSAEEMIIWVKKNNPKRKNKQD</sequence>
<dbReference type="AlphaFoldDB" id="A0AAW9TED6"/>
<feature type="transmembrane region" description="Helical" evidence="1">
    <location>
        <begin position="127"/>
        <end position="149"/>
    </location>
</feature>
<evidence type="ECO:0000256" key="1">
    <source>
        <dbReference type="SAM" id="Phobius"/>
    </source>
</evidence>
<evidence type="ECO:0000313" key="3">
    <source>
        <dbReference type="Proteomes" id="UP000420707"/>
    </source>
</evidence>
<evidence type="ECO:0000313" key="2">
    <source>
        <dbReference type="EMBL" id="MQN32564.1"/>
    </source>
</evidence>
<keyword evidence="1" id="KW-0472">Membrane</keyword>
<proteinExistence type="predicted"/>
<comment type="caution">
    <text evidence="2">The sequence shown here is derived from an EMBL/GenBank/DDBJ whole genome shotgun (WGS) entry which is preliminary data.</text>
</comment>
<reference evidence="3" key="1">
    <citation type="submission" date="2019-09" db="EMBL/GenBank/DDBJ databases">
        <title>Distinct polysaccharide growth profiles of human intestinal Prevotella copri isolates.</title>
        <authorList>
            <person name="Fehlner-Peach H."/>
            <person name="Magnabosco C."/>
            <person name="Raghavan V."/>
            <person name="Scher J.U."/>
            <person name="Tett A."/>
            <person name="Cox L.M."/>
            <person name="Gottsegen C."/>
            <person name="Watters A."/>
            <person name="Wiltshire- Gordon J.D."/>
            <person name="Segata N."/>
            <person name="Bonneau R."/>
            <person name="Littman D.R."/>
        </authorList>
    </citation>
    <scope>NUCLEOTIDE SEQUENCE [LARGE SCALE GENOMIC DNA]</scope>
    <source>
        <strain evidence="3">iAP146</strain>
    </source>
</reference>
<protein>
    <submittedName>
        <fullName evidence="2">Uncharacterized protein</fullName>
    </submittedName>
</protein>
<name>A0AAW9TED6_9BACT</name>
<keyword evidence="1" id="KW-1133">Transmembrane helix</keyword>
<dbReference type="EMBL" id="VZCR01000076">
    <property type="protein sequence ID" value="MQN32564.1"/>
    <property type="molecule type" value="Genomic_DNA"/>
</dbReference>
<accession>A0AAW9TED6</accession>
<feature type="transmembrane region" description="Helical" evidence="1">
    <location>
        <begin position="39"/>
        <end position="55"/>
    </location>
</feature>
<keyword evidence="1" id="KW-0812">Transmembrane</keyword>
<feature type="transmembrane region" description="Helical" evidence="1">
    <location>
        <begin position="93"/>
        <end position="115"/>
    </location>
</feature>
<dbReference type="RefSeq" id="WP_153086595.1">
    <property type="nucleotide sequence ID" value="NZ_VZAM01000049.1"/>
</dbReference>
<organism evidence="2 3">
    <name type="scientific">Segatella copri</name>
    <dbReference type="NCBI Taxonomy" id="165179"/>
    <lineage>
        <taxon>Bacteria</taxon>
        <taxon>Pseudomonadati</taxon>
        <taxon>Bacteroidota</taxon>
        <taxon>Bacteroidia</taxon>
        <taxon>Bacteroidales</taxon>
        <taxon>Prevotellaceae</taxon>
        <taxon>Segatella</taxon>
    </lineage>
</organism>
<gene>
    <name evidence="2" type="ORF">F7D90_11530</name>
</gene>
<dbReference type="Proteomes" id="UP000420707">
    <property type="component" value="Unassembled WGS sequence"/>
</dbReference>